<gene>
    <name evidence="1" type="ORF">RZO55_12200</name>
</gene>
<evidence type="ECO:0000313" key="1">
    <source>
        <dbReference type="EMBL" id="MDW2798336.1"/>
    </source>
</evidence>
<proteinExistence type="predicted"/>
<dbReference type="RefSeq" id="WP_318064576.1">
    <property type="nucleotide sequence ID" value="NZ_JAWONS010000186.1"/>
</dbReference>
<reference evidence="1 2" key="1">
    <citation type="submission" date="2023-10" db="EMBL/GenBank/DDBJ databases">
        <title>A novel Glycoside Hydrolase 43-Like Enzyme from Clostrdium boliviensis is an Endo-xylanase, and a Candidate for Xylooligosaccharides Production from Different Xylan Substrates.</title>
        <authorList>
            <person name="Alvarez M.T."/>
            <person name="Rocabado-Villegas L.R."/>
            <person name="Salas-Veizaga D.M."/>
            <person name="Linares-Pasten J.A."/>
            <person name="Gudmundsdottir E.E."/>
            <person name="Hreggvidsson G.O."/>
            <person name="Adlercreutz P."/>
            <person name="Nordberg Karlsson E."/>
        </authorList>
    </citation>
    <scope>NUCLEOTIDE SEQUENCE [LARGE SCALE GENOMIC DNA]</scope>
    <source>
        <strain evidence="1 2">E-1</strain>
    </source>
</reference>
<protein>
    <submittedName>
        <fullName evidence="1">Uncharacterized protein</fullName>
    </submittedName>
</protein>
<accession>A0ABU4GL46</accession>
<comment type="caution">
    <text evidence="1">The sequence shown here is derived from an EMBL/GenBank/DDBJ whole genome shotgun (WGS) entry which is preliminary data.</text>
</comment>
<keyword evidence="2" id="KW-1185">Reference proteome</keyword>
<sequence length="88" mass="10033">MSIIDLLLGKKEVLSTFDPMQFAKAQTLLGKNRITFKVKSTYTGSGNRRTGNFISYGERVDSETQYQIFVSKSQFELATHVLAKMYEQ</sequence>
<dbReference type="EMBL" id="JAWONS010000186">
    <property type="protein sequence ID" value="MDW2798336.1"/>
    <property type="molecule type" value="Genomic_DNA"/>
</dbReference>
<organism evidence="1 2">
    <name type="scientific">Clostridium boliviensis</name>
    <dbReference type="NCBI Taxonomy" id="318465"/>
    <lineage>
        <taxon>Bacteria</taxon>
        <taxon>Bacillati</taxon>
        <taxon>Bacillota</taxon>
        <taxon>Clostridia</taxon>
        <taxon>Eubacteriales</taxon>
        <taxon>Clostridiaceae</taxon>
        <taxon>Clostridium</taxon>
    </lineage>
</organism>
<evidence type="ECO:0000313" key="2">
    <source>
        <dbReference type="Proteomes" id="UP001276854"/>
    </source>
</evidence>
<dbReference type="Proteomes" id="UP001276854">
    <property type="component" value="Unassembled WGS sequence"/>
</dbReference>
<name>A0ABU4GL46_9CLOT</name>